<keyword evidence="1" id="KW-0121">Carboxypeptidase</keyword>
<reference evidence="1 2" key="1">
    <citation type="submission" date="2018-06" db="EMBL/GenBank/DDBJ databases">
        <title>Genomic Encyclopedia of Archaeal and Bacterial Type Strains, Phase II (KMG-II): from individual species to whole genera.</title>
        <authorList>
            <person name="Goeker M."/>
        </authorList>
    </citation>
    <scope>NUCLEOTIDE SEQUENCE [LARGE SCALE GENOMIC DNA]</scope>
    <source>
        <strain evidence="1 2">DSM 14825</strain>
    </source>
</reference>
<sequence length="117" mass="13552">MKRMIFLILLLPCCKVEKYTGYVYGLDNKPLPRVTVTALHENEKTLTDSTGYFELDKLHDISGELVFQKAGFSTDTITSIQIQNGEQQKRRFKGERIYLLKKSYKDSIFRANGVIRK</sequence>
<dbReference type="Pfam" id="PF13620">
    <property type="entry name" value="CarboxypepD_reg"/>
    <property type="match status" value="1"/>
</dbReference>
<proteinExistence type="predicted"/>
<dbReference type="AlphaFoldDB" id="A0A327SC85"/>
<dbReference type="GO" id="GO:0004180">
    <property type="term" value="F:carboxypeptidase activity"/>
    <property type="evidence" value="ECO:0007669"/>
    <property type="project" value="UniProtKB-KW"/>
</dbReference>
<evidence type="ECO:0000313" key="1">
    <source>
        <dbReference type="EMBL" id="RAJ26398.1"/>
    </source>
</evidence>
<name>A0A327SC85_9SPHI</name>
<dbReference type="RefSeq" id="WP_111635234.1">
    <property type="nucleotide sequence ID" value="NZ_QLLR01000023.1"/>
</dbReference>
<dbReference type="Proteomes" id="UP000249754">
    <property type="component" value="Unassembled WGS sequence"/>
</dbReference>
<organism evidence="1 2">
    <name type="scientific">Pedobacter cryoconitis</name>
    <dbReference type="NCBI Taxonomy" id="188932"/>
    <lineage>
        <taxon>Bacteria</taxon>
        <taxon>Pseudomonadati</taxon>
        <taxon>Bacteroidota</taxon>
        <taxon>Sphingobacteriia</taxon>
        <taxon>Sphingobacteriales</taxon>
        <taxon>Sphingobacteriaceae</taxon>
        <taxon>Pedobacter</taxon>
    </lineage>
</organism>
<keyword evidence="1" id="KW-0645">Protease</keyword>
<keyword evidence="1" id="KW-0378">Hydrolase</keyword>
<accession>A0A327SC85</accession>
<dbReference type="Gene3D" id="2.60.40.1120">
    <property type="entry name" value="Carboxypeptidase-like, regulatory domain"/>
    <property type="match status" value="1"/>
</dbReference>
<dbReference type="OrthoDB" id="773370at2"/>
<evidence type="ECO:0000313" key="2">
    <source>
        <dbReference type="Proteomes" id="UP000249754"/>
    </source>
</evidence>
<dbReference type="EMBL" id="QLLR01000023">
    <property type="protein sequence ID" value="RAJ26398.1"/>
    <property type="molecule type" value="Genomic_DNA"/>
</dbReference>
<dbReference type="SUPFAM" id="SSF49464">
    <property type="entry name" value="Carboxypeptidase regulatory domain-like"/>
    <property type="match status" value="1"/>
</dbReference>
<dbReference type="InterPro" id="IPR008969">
    <property type="entry name" value="CarboxyPept-like_regulatory"/>
</dbReference>
<comment type="caution">
    <text evidence="1">The sequence shown here is derived from an EMBL/GenBank/DDBJ whole genome shotgun (WGS) entry which is preliminary data.</text>
</comment>
<gene>
    <name evidence="1" type="ORF">LY11_03842</name>
</gene>
<protein>
    <submittedName>
        <fullName evidence="1">Carboxypeptidase family protein</fullName>
    </submittedName>
</protein>